<dbReference type="PANTHER" id="PTHR10151">
    <property type="entry name" value="ECTONUCLEOTIDE PYROPHOSPHATASE/PHOSPHODIESTERASE"/>
    <property type="match status" value="1"/>
</dbReference>
<dbReference type="Proteomes" id="UP000027982">
    <property type="component" value="Chromosome"/>
</dbReference>
<evidence type="ECO:0000313" key="7">
    <source>
        <dbReference type="EMBL" id="AIE87603.1"/>
    </source>
</evidence>
<feature type="signal peptide" evidence="6">
    <location>
        <begin position="1"/>
        <end position="18"/>
    </location>
</feature>
<name>A0A068NVS6_FIMGI</name>
<reference evidence="7" key="1">
    <citation type="journal article" date="2014" name="PLoS ONE">
        <title>The first complete genome sequence of the class fimbriimonadia in the phylum armatimonadetes.</title>
        <authorList>
            <person name="Hu Z.Y."/>
            <person name="Wang Y.Z."/>
            <person name="Im W.T."/>
            <person name="Wang S.Y."/>
            <person name="Zhao G.P."/>
            <person name="Zheng H.J."/>
            <person name="Quan Z.X."/>
        </authorList>
    </citation>
    <scope>NUCLEOTIDE SEQUENCE [LARGE SCALE GENOMIC DNA]</scope>
    <source>
        <strain evidence="7">Gsoil 348</strain>
    </source>
</reference>
<dbReference type="HOGENOM" id="CLU_034095_0_0_0"/>
<sequence length="547" mass="58894">MKRLATLALASLACVSLAQPAPRKPKLIVMISIDQFRADYVTRFASNFLPARSGGKVGGFRFLTESGAWFRDAHHNHIPTATGPGHATLLSGSEPGIDGIVGNDWFDRATGKPMYCVDDKSVETVGGTSSPMSPRNLKTTTLGDELKMATNGRAKVVSLALKDRAAILMAGHAADQVVWFDNNTGNWVTSTWYARQLPGWAEGVNRDRLVDKAYGTSWEPLLDAKAYDLARKAPAEKPAANGKLFSWPLGVAGGKADKAYWGALWTSHWGNEFVEQSAERALDTEKLGQRDVSDLLIVGFSSNDYIGHRFGPNSPEVMDATVRTDRLLSQLFTAIDRKVGLDNAVIVLSGDHGVLPIPEEESGVYRSPSTRYLSSVVKPVREALNAAFGEGDWLLGAGIYEQNLYINRETAAAKKVRMEDVERVAAEAAMKQPGVFLALTRTQLLNGQVPAYPFISRVVNGFSPTLGGDVMVVEAPGAYFGAGTGTGHGSAWDYDSHVPIIFRGAGISRGVFTRRVATADIAPTLAHLLGIELPSGNVGRVLGEAIR</sequence>
<evidence type="ECO:0000256" key="2">
    <source>
        <dbReference type="ARBA" id="ARBA00022723"/>
    </source>
</evidence>
<organism evidence="7 8">
    <name type="scientific">Fimbriimonas ginsengisoli Gsoil 348</name>
    <dbReference type="NCBI Taxonomy" id="661478"/>
    <lineage>
        <taxon>Bacteria</taxon>
        <taxon>Bacillati</taxon>
        <taxon>Armatimonadota</taxon>
        <taxon>Fimbriimonadia</taxon>
        <taxon>Fimbriimonadales</taxon>
        <taxon>Fimbriimonadaceae</taxon>
        <taxon>Fimbriimonas</taxon>
    </lineage>
</organism>
<evidence type="ECO:0000256" key="4">
    <source>
        <dbReference type="PIRSR" id="PIRSR031924-50"/>
    </source>
</evidence>
<gene>
    <name evidence="7" type="ORF">OP10G_4235</name>
</gene>
<dbReference type="EMBL" id="CP007139">
    <property type="protein sequence ID" value="AIE87603.1"/>
    <property type="molecule type" value="Genomic_DNA"/>
</dbReference>
<feature type="binding site" evidence="5">
    <location>
        <begin position="162"/>
        <end position="164"/>
    </location>
    <ligand>
        <name>substrate</name>
    </ligand>
</feature>
<keyword evidence="3 6" id="KW-0732">Signal</keyword>
<evidence type="ECO:0000256" key="3">
    <source>
        <dbReference type="ARBA" id="ARBA00022729"/>
    </source>
</evidence>
<dbReference type="PIRSF" id="PIRSF031924">
    <property type="entry name" value="Pi-irrepressible_AP"/>
    <property type="match status" value="1"/>
</dbReference>
<dbReference type="AlphaFoldDB" id="A0A068NVS6"/>
<feature type="chain" id="PRO_5001651946" evidence="6">
    <location>
        <begin position="19"/>
        <end position="547"/>
    </location>
</feature>
<dbReference type="KEGG" id="fgi:OP10G_4235"/>
<dbReference type="Gene3D" id="3.40.720.10">
    <property type="entry name" value="Alkaline Phosphatase, subunit A"/>
    <property type="match status" value="1"/>
</dbReference>
<dbReference type="InterPro" id="IPR002591">
    <property type="entry name" value="Phosphodiest/P_Trfase"/>
</dbReference>
<keyword evidence="1 4" id="KW-0597">Phosphoprotein</keyword>
<keyword evidence="2" id="KW-0479">Metal-binding</keyword>
<dbReference type="RefSeq" id="WP_025228504.1">
    <property type="nucleotide sequence ID" value="NZ_CP007139.1"/>
</dbReference>
<keyword evidence="8" id="KW-1185">Reference proteome</keyword>
<feature type="binding site" evidence="5">
    <location>
        <position position="103"/>
    </location>
    <ligand>
        <name>substrate</name>
    </ligand>
</feature>
<reference evidence="7" key="2">
    <citation type="submission" date="2014-01" db="EMBL/GenBank/DDBJ databases">
        <authorList>
            <person name="Hu Z.-Y."/>
            <person name="Wang Y.-Z."/>
            <person name="Im W.-T."/>
            <person name="Wang S.-Y."/>
            <person name="Zhao G.-P."/>
            <person name="Zheng H.-J."/>
            <person name="Quan Z.-X."/>
        </authorList>
    </citation>
    <scope>NUCLEOTIDE SEQUENCE</scope>
    <source>
        <strain evidence="7">Gsoil 348</strain>
    </source>
</reference>
<accession>A0A068NVS6</accession>
<evidence type="ECO:0000256" key="1">
    <source>
        <dbReference type="ARBA" id="ARBA00022553"/>
    </source>
</evidence>
<dbReference type="PANTHER" id="PTHR10151:SF120">
    <property type="entry name" value="BIS(5'-ADENOSYL)-TRIPHOSPHATASE"/>
    <property type="match status" value="1"/>
</dbReference>
<dbReference type="OrthoDB" id="9766127at2"/>
<dbReference type="CDD" id="cd16016">
    <property type="entry name" value="AP-SPAP"/>
    <property type="match status" value="1"/>
</dbReference>
<proteinExistence type="predicted"/>
<protein>
    <submittedName>
        <fullName evidence="7">Type I phosphodiesterase/nucleotide pyrophosphatase</fullName>
    </submittedName>
</protein>
<evidence type="ECO:0000256" key="5">
    <source>
        <dbReference type="PIRSR" id="PIRSR031924-51"/>
    </source>
</evidence>
<dbReference type="SUPFAM" id="SSF53649">
    <property type="entry name" value="Alkaline phosphatase-like"/>
    <property type="match status" value="1"/>
</dbReference>
<dbReference type="Gene3D" id="3.30.1360.150">
    <property type="match status" value="1"/>
</dbReference>
<dbReference type="InterPro" id="IPR026263">
    <property type="entry name" value="Alkaline_phosphatase_prok"/>
</dbReference>
<dbReference type="GO" id="GO:0046872">
    <property type="term" value="F:metal ion binding"/>
    <property type="evidence" value="ECO:0007669"/>
    <property type="project" value="UniProtKB-KW"/>
</dbReference>
<dbReference type="GO" id="GO:0004035">
    <property type="term" value="F:alkaline phosphatase activity"/>
    <property type="evidence" value="ECO:0007669"/>
    <property type="project" value="InterPro"/>
</dbReference>
<dbReference type="Pfam" id="PF01663">
    <property type="entry name" value="Phosphodiest"/>
    <property type="match status" value="1"/>
</dbReference>
<dbReference type="InterPro" id="IPR017850">
    <property type="entry name" value="Alkaline_phosphatase_core_sf"/>
</dbReference>
<dbReference type="eggNOG" id="COG1524">
    <property type="taxonomic scope" value="Bacteria"/>
</dbReference>
<evidence type="ECO:0000256" key="6">
    <source>
        <dbReference type="SAM" id="SignalP"/>
    </source>
</evidence>
<dbReference type="STRING" id="661478.OP10G_4235"/>
<feature type="active site" description="Phosphothreonine intermediate" evidence="4">
    <location>
        <position position="82"/>
    </location>
</feature>
<evidence type="ECO:0000313" key="8">
    <source>
        <dbReference type="Proteomes" id="UP000027982"/>
    </source>
</evidence>